<dbReference type="FunFam" id="1.10.238.10:FF:000177">
    <property type="entry name" value="Troponin C Ia"/>
    <property type="match status" value="1"/>
</dbReference>
<dbReference type="SMART" id="SM00054">
    <property type="entry name" value="EFh"/>
    <property type="match status" value="3"/>
</dbReference>
<sequence>MPSDNVKYLSGVQLIAFSRNTFGISPFLRVKDEVRGILMKNVLSPKNSPNYTVCIVQQGSFHSDELPAEQVAVLRKAFEAFDSQKSGSIPCDMVADILRIMGQPFDKKILEELIEEVDADKSGRLEFEEFVTLAAKFIVEEDDEAMQKELKEAFRLYDKEGNGYIPTSCLREILRELDDQLTDGELDMMIEEIDTDGSGTVDFDEFMEMMTGEV</sequence>
<gene>
    <name evidence="8" type="primary">LOC115884722</name>
</gene>
<name>A0A6J2Y8E2_SITOR</name>
<evidence type="ECO:0000256" key="2">
    <source>
        <dbReference type="ARBA" id="ARBA00022737"/>
    </source>
</evidence>
<keyword evidence="1" id="KW-0479">Metal-binding</keyword>
<protein>
    <submittedName>
        <fullName evidence="8">Troponin C-like isoform X1</fullName>
    </submittedName>
</protein>
<evidence type="ECO:0000313" key="8">
    <source>
        <dbReference type="RefSeq" id="XP_030759230.1"/>
    </source>
</evidence>
<dbReference type="RefSeq" id="XP_030759230.1">
    <property type="nucleotide sequence ID" value="XM_030903370.1"/>
</dbReference>
<dbReference type="FunFam" id="1.10.238.10:FF:000103">
    <property type="entry name" value="Troponin C Ib"/>
    <property type="match status" value="1"/>
</dbReference>
<accession>A0A6J2Y8E2</accession>
<dbReference type="GO" id="GO:0016460">
    <property type="term" value="C:myosin II complex"/>
    <property type="evidence" value="ECO:0007669"/>
    <property type="project" value="TreeGrafter"/>
</dbReference>
<dbReference type="InParanoid" id="A0A6J2Y8E2"/>
<reference evidence="8" key="1">
    <citation type="submission" date="2025-08" db="UniProtKB">
        <authorList>
            <consortium name="RefSeq"/>
        </authorList>
    </citation>
    <scope>IDENTIFICATION</scope>
    <source>
        <tissue evidence="8">Gonads</tissue>
    </source>
</reference>
<dbReference type="GeneID" id="115884722"/>
<comment type="similarity">
    <text evidence="5">Belongs to the troponin C family.</text>
</comment>
<evidence type="ECO:0000256" key="4">
    <source>
        <dbReference type="ARBA" id="ARBA00023179"/>
    </source>
</evidence>
<dbReference type="PROSITE" id="PS50222">
    <property type="entry name" value="EF_HAND_2"/>
    <property type="match status" value="4"/>
</dbReference>
<feature type="domain" description="EF-hand" evidence="6">
    <location>
        <begin position="105"/>
        <end position="140"/>
    </location>
</feature>
<keyword evidence="7" id="KW-1185">Reference proteome</keyword>
<feature type="domain" description="EF-hand" evidence="6">
    <location>
        <begin position="69"/>
        <end position="104"/>
    </location>
</feature>
<dbReference type="OrthoDB" id="26525at2759"/>
<feature type="domain" description="EF-hand" evidence="6">
    <location>
        <begin position="181"/>
        <end position="214"/>
    </location>
</feature>
<dbReference type="Proteomes" id="UP000504635">
    <property type="component" value="Unplaced"/>
</dbReference>
<dbReference type="Pfam" id="PF13499">
    <property type="entry name" value="EF-hand_7"/>
    <property type="match status" value="2"/>
</dbReference>
<dbReference type="SUPFAM" id="SSF47473">
    <property type="entry name" value="EF-hand"/>
    <property type="match status" value="1"/>
</dbReference>
<evidence type="ECO:0000259" key="6">
    <source>
        <dbReference type="PROSITE" id="PS50222"/>
    </source>
</evidence>
<evidence type="ECO:0000313" key="7">
    <source>
        <dbReference type="Proteomes" id="UP000504635"/>
    </source>
</evidence>
<dbReference type="InterPro" id="IPR011992">
    <property type="entry name" value="EF-hand-dom_pair"/>
</dbReference>
<dbReference type="InterPro" id="IPR002048">
    <property type="entry name" value="EF_hand_dom"/>
</dbReference>
<dbReference type="PANTHER" id="PTHR23048">
    <property type="entry name" value="MYOSIN LIGHT CHAIN 1, 3"/>
    <property type="match status" value="1"/>
</dbReference>
<keyword evidence="3" id="KW-0106">Calcium</keyword>
<dbReference type="InterPro" id="IPR018247">
    <property type="entry name" value="EF_Hand_1_Ca_BS"/>
</dbReference>
<keyword evidence="4" id="KW-0514">Muscle protein</keyword>
<dbReference type="GO" id="GO:0005509">
    <property type="term" value="F:calcium ion binding"/>
    <property type="evidence" value="ECO:0007669"/>
    <property type="project" value="InterPro"/>
</dbReference>
<dbReference type="KEGG" id="soy:115884722"/>
<dbReference type="AlphaFoldDB" id="A0A6J2Y8E2"/>
<dbReference type="PROSITE" id="PS00018">
    <property type="entry name" value="EF_HAND_1"/>
    <property type="match status" value="2"/>
</dbReference>
<organism evidence="7 8">
    <name type="scientific">Sitophilus oryzae</name>
    <name type="common">Rice weevil</name>
    <name type="synonym">Curculio oryzae</name>
    <dbReference type="NCBI Taxonomy" id="7048"/>
    <lineage>
        <taxon>Eukaryota</taxon>
        <taxon>Metazoa</taxon>
        <taxon>Ecdysozoa</taxon>
        <taxon>Arthropoda</taxon>
        <taxon>Hexapoda</taxon>
        <taxon>Insecta</taxon>
        <taxon>Pterygota</taxon>
        <taxon>Neoptera</taxon>
        <taxon>Endopterygota</taxon>
        <taxon>Coleoptera</taxon>
        <taxon>Polyphaga</taxon>
        <taxon>Cucujiformia</taxon>
        <taxon>Curculionidae</taxon>
        <taxon>Dryophthorinae</taxon>
        <taxon>Sitophilus</taxon>
    </lineage>
</organism>
<dbReference type="CDD" id="cd00051">
    <property type="entry name" value="EFh"/>
    <property type="match status" value="1"/>
</dbReference>
<feature type="domain" description="EF-hand" evidence="6">
    <location>
        <begin position="145"/>
        <end position="180"/>
    </location>
</feature>
<dbReference type="InterPro" id="IPR050230">
    <property type="entry name" value="CALM/Myosin/TropC-like"/>
</dbReference>
<evidence type="ECO:0000256" key="3">
    <source>
        <dbReference type="ARBA" id="ARBA00022837"/>
    </source>
</evidence>
<dbReference type="Gene3D" id="1.10.238.10">
    <property type="entry name" value="EF-hand"/>
    <property type="match status" value="2"/>
</dbReference>
<proteinExistence type="inferred from homology"/>
<evidence type="ECO:0000256" key="1">
    <source>
        <dbReference type="ARBA" id="ARBA00022723"/>
    </source>
</evidence>
<dbReference type="FunCoup" id="A0A6J2Y8E2">
    <property type="interactions" value="2"/>
</dbReference>
<evidence type="ECO:0000256" key="5">
    <source>
        <dbReference type="ARBA" id="ARBA00038202"/>
    </source>
</evidence>
<dbReference type="PANTHER" id="PTHR23048:SF0">
    <property type="entry name" value="CALMODULIN LIKE 3"/>
    <property type="match status" value="1"/>
</dbReference>
<keyword evidence="2" id="KW-0677">Repeat</keyword>